<dbReference type="GO" id="GO:0005634">
    <property type="term" value="C:nucleus"/>
    <property type="evidence" value="ECO:0007669"/>
    <property type="project" value="UniProtKB-SubCell"/>
</dbReference>
<dbReference type="InterPro" id="IPR015943">
    <property type="entry name" value="WD40/YVTN_repeat-like_dom_sf"/>
</dbReference>
<sequence>MNVEIGSSDVIRLILQFLKENRLTATQACLERESQVALNAVDNVKQIVGHVQHGRWDQALDLIPATLPAPAAHDLYEQIVVELAELGDADTARALLSNAPALLSLRASEATRYRRLERIVADPNPSDLYPGGESRESRRASIASALQRELCVVPPSRLLSLLMQALKWQQHQGMLSGGASQVDLFRGAAQSAAQAAADQLVIRNDRVIKLGKMNHAECVAFSRDGAFLVVGSADGFVEVYDSETGRLRKDLKFQADEHFMMHDDAVLCMDFARDGDLLATGSKDGQVKVWRVRTGACVKRFPAAHVKGVTSLQFSRDSTQVLTGSYDGSVRVHGLRSGRTLKEFRGHRSFVNSVTFSEDCSRVYSGSSDGCVLVFDARSTDVIATWKPYPQSAIDVPVLQLLWMTGVHDQLVVVTRSNEILILNATSGDTIRTLTHGKTGIDSQFVNACVSGRGRYLYACGADSILYMFDMQSGDVAKVIKAHNADVLGVVHHPFVNTLATFSSDSTVKLWKP</sequence>
<dbReference type="SUPFAM" id="SSF50978">
    <property type="entry name" value="WD40 repeat-like"/>
    <property type="match status" value="1"/>
</dbReference>
<evidence type="ECO:0000256" key="3">
    <source>
        <dbReference type="ARBA" id="ARBA00022664"/>
    </source>
</evidence>
<reference evidence="9 11" key="1">
    <citation type="submission" date="2015-02" db="EMBL/GenBank/DDBJ databases">
        <authorList>
            <person name="Chooi Y.-H."/>
        </authorList>
    </citation>
    <scope>NUCLEOTIDE SEQUENCE [LARGE SCALE GENOMIC DNA]</scope>
    <source>
        <strain evidence="9">E3</strain>
    </source>
</reference>
<evidence type="ECO:0000256" key="2">
    <source>
        <dbReference type="ARBA" id="ARBA00022574"/>
    </source>
</evidence>
<dbReference type="EMBL" id="CDSF01000085">
    <property type="protein sequence ID" value="CEO98519.1"/>
    <property type="molecule type" value="Genomic_DNA"/>
</dbReference>
<reference evidence="10 12" key="2">
    <citation type="submission" date="2018-03" db="EMBL/GenBank/DDBJ databases">
        <authorList>
            <person name="Fogelqvist J."/>
        </authorList>
    </citation>
    <scope>NUCLEOTIDE SEQUENCE [LARGE SCALE GENOMIC DNA]</scope>
</reference>
<evidence type="ECO:0000313" key="9">
    <source>
        <dbReference type="EMBL" id="CEO98519.1"/>
    </source>
</evidence>
<protein>
    <recommendedName>
        <fullName evidence="8">TPL/SMU1 LisH-like dimerisation domain-containing protein</fullName>
    </recommendedName>
</protein>
<dbReference type="EMBL" id="OVEO01000004">
    <property type="protein sequence ID" value="SPQ95849.1"/>
    <property type="molecule type" value="Genomic_DNA"/>
</dbReference>
<keyword evidence="3" id="KW-0507">mRNA processing</keyword>
<keyword evidence="10" id="KW-0496">Mitochondrion</keyword>
<evidence type="ECO:0000256" key="6">
    <source>
        <dbReference type="ARBA" id="ARBA00023242"/>
    </source>
</evidence>
<organism evidence="9 11">
    <name type="scientific">Plasmodiophora brassicae</name>
    <name type="common">Clubroot disease agent</name>
    <dbReference type="NCBI Taxonomy" id="37360"/>
    <lineage>
        <taxon>Eukaryota</taxon>
        <taxon>Sar</taxon>
        <taxon>Rhizaria</taxon>
        <taxon>Endomyxa</taxon>
        <taxon>Phytomyxea</taxon>
        <taxon>Plasmodiophorida</taxon>
        <taxon>Plasmodiophoridae</taxon>
        <taxon>Plasmodiophora</taxon>
    </lineage>
</organism>
<dbReference type="OMA" id="MMKQQEP"/>
<dbReference type="InterPro" id="IPR018391">
    <property type="entry name" value="PQQ_b-propeller_rpt"/>
</dbReference>
<proteinExistence type="inferred from homology"/>
<keyword evidence="5" id="KW-0508">mRNA splicing</keyword>
<name>A0A0G4ITM0_PLABS</name>
<dbReference type="Pfam" id="PF23410">
    <property type="entry name" value="Beta-prop_VPS8"/>
    <property type="match status" value="1"/>
</dbReference>
<feature type="domain" description="TPL/SMU1 LisH-like dimerisation" evidence="8">
    <location>
        <begin position="7"/>
        <end position="36"/>
    </location>
</feature>
<gene>
    <name evidence="9" type="ORF">PBRA_006633</name>
    <name evidence="10" type="ORF">PLBR_LOCUS3064</name>
</gene>
<evidence type="ECO:0000256" key="5">
    <source>
        <dbReference type="ARBA" id="ARBA00023187"/>
    </source>
</evidence>
<dbReference type="InterPro" id="IPR054532">
    <property type="entry name" value="TPL_SMU1_LisH-like"/>
</dbReference>
<dbReference type="OrthoDB" id="538223at2759"/>
<dbReference type="InterPro" id="IPR036322">
    <property type="entry name" value="WD40_repeat_dom_sf"/>
</dbReference>
<dbReference type="Gene3D" id="2.130.10.10">
    <property type="entry name" value="YVTN repeat-like/Quinoprotein amine dehydrogenase"/>
    <property type="match status" value="1"/>
</dbReference>
<evidence type="ECO:0000256" key="7">
    <source>
        <dbReference type="ARBA" id="ARBA00025801"/>
    </source>
</evidence>
<keyword evidence="2" id="KW-0853">WD repeat</keyword>
<evidence type="ECO:0000256" key="1">
    <source>
        <dbReference type="ARBA" id="ARBA00004123"/>
    </source>
</evidence>
<evidence type="ECO:0000313" key="10">
    <source>
        <dbReference type="EMBL" id="SPQ95849.1"/>
    </source>
</evidence>
<dbReference type="Proteomes" id="UP000039324">
    <property type="component" value="Unassembled WGS sequence"/>
</dbReference>
<evidence type="ECO:0000313" key="12">
    <source>
        <dbReference type="Proteomes" id="UP000290189"/>
    </source>
</evidence>
<evidence type="ECO:0000259" key="8">
    <source>
        <dbReference type="Pfam" id="PF17814"/>
    </source>
</evidence>
<dbReference type="SMART" id="SM00564">
    <property type="entry name" value="PQQ"/>
    <property type="match status" value="5"/>
</dbReference>
<dbReference type="Pfam" id="PF00400">
    <property type="entry name" value="WD40"/>
    <property type="match status" value="2"/>
</dbReference>
<dbReference type="GO" id="GO:0000398">
    <property type="term" value="P:mRNA splicing, via spliceosome"/>
    <property type="evidence" value="ECO:0007669"/>
    <property type="project" value="InterPro"/>
</dbReference>
<dbReference type="InterPro" id="IPR045184">
    <property type="entry name" value="SMU1"/>
</dbReference>
<evidence type="ECO:0000313" key="11">
    <source>
        <dbReference type="Proteomes" id="UP000039324"/>
    </source>
</evidence>
<evidence type="ECO:0000256" key="4">
    <source>
        <dbReference type="ARBA" id="ARBA00022737"/>
    </source>
</evidence>
<geneLocation type="mitochondrion" evidence="10"/>
<dbReference type="STRING" id="37360.A0A0G4ITM0"/>
<dbReference type="AlphaFoldDB" id="A0A0G4ITM0"/>
<dbReference type="InterPro" id="IPR006594">
    <property type="entry name" value="LisH"/>
</dbReference>
<comment type="similarity">
    <text evidence="7">Belongs to the WD repeat SMU1 family.</text>
</comment>
<dbReference type="SMART" id="SM00320">
    <property type="entry name" value="WD40"/>
    <property type="match status" value="6"/>
</dbReference>
<keyword evidence="6" id="KW-0539">Nucleus</keyword>
<dbReference type="Pfam" id="PF17814">
    <property type="entry name" value="LisH_TPL"/>
    <property type="match status" value="1"/>
</dbReference>
<comment type="subcellular location">
    <subcellularLocation>
        <location evidence="1">Nucleus</location>
    </subcellularLocation>
</comment>
<dbReference type="Proteomes" id="UP000290189">
    <property type="component" value="Unassembled WGS sequence"/>
</dbReference>
<keyword evidence="11" id="KW-1185">Reference proteome</keyword>
<dbReference type="CDD" id="cd00200">
    <property type="entry name" value="WD40"/>
    <property type="match status" value="1"/>
</dbReference>
<dbReference type="SMART" id="SM00667">
    <property type="entry name" value="LisH"/>
    <property type="match status" value="1"/>
</dbReference>
<accession>A0A0G4ITM0</accession>
<dbReference type="InterPro" id="IPR001680">
    <property type="entry name" value="WD40_rpt"/>
</dbReference>
<dbReference type="PANTHER" id="PTHR22848">
    <property type="entry name" value="WD40 REPEAT PROTEIN"/>
    <property type="match status" value="1"/>
</dbReference>
<keyword evidence="4" id="KW-0677">Repeat</keyword>